<sequence>MAGTAVHVTLHIASRINPITRRASVLSAVAAAMLLSACSTVPLSQPSPPVVDTSQPAAEAPLVTPRMQAARAALDTMVTQQDRLYRVAAPLLINNVDLCRTAARGLLGFTAKNKWSYPGEYADAAAAVLGYDDTLRVSGVLPGSGAARAGLRKGDLLVAADGRALPTGAGAETAAASVFAPLVSGRTQLSMTVGRNGQTQVLKVPVTRACAMRVDLGNADNVNSYADGGRIAVTRGMINFAGGDEAIAYVLAKDIAHNVLGHAALSRNTAAVAAIIDNVTRVQPDQTQLAGSGNVKPFAANLETAADTLALYMLVRGGYGVERYKAFWQRLAAQYPASVPNGYMAVHPNLAPRLAAIDKVVADIKAKQASKKPLVP</sequence>
<dbReference type="GO" id="GO:0004222">
    <property type="term" value="F:metalloendopeptidase activity"/>
    <property type="evidence" value="ECO:0007669"/>
    <property type="project" value="InterPro"/>
</dbReference>
<comment type="similarity">
    <text evidence="6">Belongs to the peptidase M48 family.</text>
</comment>
<keyword evidence="4 6" id="KW-0862">Zinc</keyword>
<dbReference type="SMART" id="SM00228">
    <property type="entry name" value="PDZ"/>
    <property type="match status" value="1"/>
</dbReference>
<keyword evidence="3 6" id="KW-0378">Hydrolase</keyword>
<name>A0A4P6L0L9_9BURK</name>
<accession>A0A4P6L0L9</accession>
<dbReference type="CDD" id="cd07342">
    <property type="entry name" value="M48C_Oma1_like"/>
    <property type="match status" value="1"/>
</dbReference>
<evidence type="ECO:0000256" key="6">
    <source>
        <dbReference type="RuleBase" id="RU003983"/>
    </source>
</evidence>
<dbReference type="Gene3D" id="2.30.42.10">
    <property type="match status" value="1"/>
</dbReference>
<evidence type="ECO:0000256" key="3">
    <source>
        <dbReference type="ARBA" id="ARBA00022801"/>
    </source>
</evidence>
<dbReference type="KEGG" id="plue:EWM63_18790"/>
<proteinExistence type="inferred from homology"/>
<dbReference type="InterPro" id="IPR041489">
    <property type="entry name" value="PDZ_6"/>
</dbReference>
<dbReference type="InterPro" id="IPR001915">
    <property type="entry name" value="Peptidase_M48"/>
</dbReference>
<organism evidence="8 9">
    <name type="scientific">Pseudoduganella lutea</name>
    <dbReference type="NCBI Taxonomy" id="321985"/>
    <lineage>
        <taxon>Bacteria</taxon>
        <taxon>Pseudomonadati</taxon>
        <taxon>Pseudomonadota</taxon>
        <taxon>Betaproteobacteria</taxon>
        <taxon>Burkholderiales</taxon>
        <taxon>Oxalobacteraceae</taxon>
        <taxon>Telluria group</taxon>
        <taxon>Pseudoduganella</taxon>
    </lineage>
</organism>
<comment type="cofactor">
    <cofactor evidence="6">
        <name>Zn(2+)</name>
        <dbReference type="ChEBI" id="CHEBI:29105"/>
    </cofactor>
    <text evidence="6">Binds 1 zinc ion per subunit.</text>
</comment>
<dbReference type="PANTHER" id="PTHR22726:SF1">
    <property type="entry name" value="METALLOENDOPEPTIDASE OMA1, MITOCHONDRIAL"/>
    <property type="match status" value="1"/>
</dbReference>
<dbReference type="InterPro" id="IPR001478">
    <property type="entry name" value="PDZ"/>
</dbReference>
<dbReference type="PROSITE" id="PS50106">
    <property type="entry name" value="PDZ"/>
    <property type="match status" value="1"/>
</dbReference>
<dbReference type="Pfam" id="PF01435">
    <property type="entry name" value="Peptidase_M48"/>
    <property type="match status" value="1"/>
</dbReference>
<evidence type="ECO:0000313" key="9">
    <source>
        <dbReference type="Proteomes" id="UP000290637"/>
    </source>
</evidence>
<dbReference type="RefSeq" id="WP_130187899.1">
    <property type="nucleotide sequence ID" value="NZ_CP035913.1"/>
</dbReference>
<dbReference type="PANTHER" id="PTHR22726">
    <property type="entry name" value="METALLOENDOPEPTIDASE OMA1"/>
    <property type="match status" value="1"/>
</dbReference>
<reference evidence="8 9" key="1">
    <citation type="submission" date="2019-02" db="EMBL/GenBank/DDBJ databases">
        <title>Draft Genome Sequences of Six Type Strains of the Genus Massilia.</title>
        <authorList>
            <person name="Miess H."/>
            <person name="Frediansyhah A."/>
            <person name="Gross H."/>
        </authorList>
    </citation>
    <scope>NUCLEOTIDE SEQUENCE [LARGE SCALE GENOMIC DNA]</scope>
    <source>
        <strain evidence="8 9">DSM 17473</strain>
    </source>
</reference>
<dbReference type="InterPro" id="IPR051156">
    <property type="entry name" value="Mito/Outer_Membr_Metalloprot"/>
</dbReference>
<feature type="domain" description="PDZ" evidence="7">
    <location>
        <begin position="95"/>
        <end position="165"/>
    </location>
</feature>
<dbReference type="GO" id="GO:0051603">
    <property type="term" value="P:proteolysis involved in protein catabolic process"/>
    <property type="evidence" value="ECO:0007669"/>
    <property type="project" value="TreeGrafter"/>
</dbReference>
<dbReference type="Pfam" id="PF17820">
    <property type="entry name" value="PDZ_6"/>
    <property type="match status" value="1"/>
</dbReference>
<keyword evidence="9" id="KW-1185">Reference proteome</keyword>
<dbReference type="GO" id="GO:0046872">
    <property type="term" value="F:metal ion binding"/>
    <property type="evidence" value="ECO:0007669"/>
    <property type="project" value="UniProtKB-KW"/>
</dbReference>
<keyword evidence="5 6" id="KW-0482">Metalloprotease</keyword>
<evidence type="ECO:0000313" key="8">
    <source>
        <dbReference type="EMBL" id="QBE64784.1"/>
    </source>
</evidence>
<evidence type="ECO:0000259" key="7">
    <source>
        <dbReference type="PROSITE" id="PS50106"/>
    </source>
</evidence>
<dbReference type="SUPFAM" id="SSF50156">
    <property type="entry name" value="PDZ domain-like"/>
    <property type="match status" value="1"/>
</dbReference>
<evidence type="ECO:0000256" key="5">
    <source>
        <dbReference type="ARBA" id="ARBA00023049"/>
    </source>
</evidence>
<dbReference type="GO" id="GO:0016020">
    <property type="term" value="C:membrane"/>
    <property type="evidence" value="ECO:0007669"/>
    <property type="project" value="TreeGrafter"/>
</dbReference>
<gene>
    <name evidence="8" type="ORF">EWM63_18790</name>
</gene>
<evidence type="ECO:0000256" key="4">
    <source>
        <dbReference type="ARBA" id="ARBA00022833"/>
    </source>
</evidence>
<keyword evidence="2" id="KW-0479">Metal-binding</keyword>
<dbReference type="EMBL" id="CP035913">
    <property type="protein sequence ID" value="QBE64784.1"/>
    <property type="molecule type" value="Genomic_DNA"/>
</dbReference>
<keyword evidence="1 6" id="KW-0645">Protease</keyword>
<dbReference type="OrthoDB" id="8775841at2"/>
<dbReference type="Proteomes" id="UP000290637">
    <property type="component" value="Chromosome"/>
</dbReference>
<evidence type="ECO:0000256" key="2">
    <source>
        <dbReference type="ARBA" id="ARBA00022723"/>
    </source>
</evidence>
<protein>
    <submittedName>
        <fullName evidence="8">Peptidase M48</fullName>
    </submittedName>
</protein>
<dbReference type="AlphaFoldDB" id="A0A4P6L0L9"/>
<evidence type="ECO:0000256" key="1">
    <source>
        <dbReference type="ARBA" id="ARBA00022670"/>
    </source>
</evidence>
<dbReference type="InterPro" id="IPR036034">
    <property type="entry name" value="PDZ_sf"/>
</dbReference>